<protein>
    <submittedName>
        <fullName evidence="2">Uncharacterized protein</fullName>
    </submittedName>
</protein>
<keyword evidence="1" id="KW-0812">Transmembrane</keyword>
<reference evidence="2 3" key="1">
    <citation type="submission" date="2014-04" db="EMBL/GenBank/DDBJ databases">
        <title>Evolutionary Origins and Diversification of the Mycorrhizal Mutualists.</title>
        <authorList>
            <consortium name="DOE Joint Genome Institute"/>
            <consortium name="Mycorrhizal Genomics Consortium"/>
            <person name="Kohler A."/>
            <person name="Kuo A."/>
            <person name="Nagy L.G."/>
            <person name="Floudas D."/>
            <person name="Copeland A."/>
            <person name="Barry K.W."/>
            <person name="Cichocki N."/>
            <person name="Veneault-Fourrey C."/>
            <person name="LaButti K."/>
            <person name="Lindquist E.A."/>
            <person name="Lipzen A."/>
            <person name="Lundell T."/>
            <person name="Morin E."/>
            <person name="Murat C."/>
            <person name="Riley R."/>
            <person name="Ohm R."/>
            <person name="Sun H."/>
            <person name="Tunlid A."/>
            <person name="Henrissat B."/>
            <person name="Grigoriev I.V."/>
            <person name="Hibbett D.S."/>
            <person name="Martin F."/>
        </authorList>
    </citation>
    <scope>NUCLEOTIDE SEQUENCE [LARGE SCALE GENOMIC DNA]</scope>
    <source>
        <strain evidence="2 3">Koide BX008</strain>
    </source>
</reference>
<proteinExistence type="predicted"/>
<keyword evidence="1" id="KW-1133">Transmembrane helix</keyword>
<feature type="transmembrane region" description="Helical" evidence="1">
    <location>
        <begin position="29"/>
        <end position="52"/>
    </location>
</feature>
<keyword evidence="1" id="KW-0472">Membrane</keyword>
<name>A0A0C2X1D0_AMAMK</name>
<evidence type="ECO:0000256" key="1">
    <source>
        <dbReference type="SAM" id="Phobius"/>
    </source>
</evidence>
<sequence length="55" mass="6174">MFRPDAVMQCPVKDVWPVVTTLHHARSCYAILCQGLSFLLYLVTISFSAVHLPPT</sequence>
<evidence type="ECO:0000313" key="2">
    <source>
        <dbReference type="EMBL" id="KIL67927.1"/>
    </source>
</evidence>
<keyword evidence="3" id="KW-1185">Reference proteome</keyword>
<evidence type="ECO:0000313" key="3">
    <source>
        <dbReference type="Proteomes" id="UP000054549"/>
    </source>
</evidence>
<gene>
    <name evidence="2" type="ORF">M378DRAFT_159157</name>
</gene>
<dbReference type="InParanoid" id="A0A0C2X1D0"/>
<dbReference type="EMBL" id="KN818230">
    <property type="protein sequence ID" value="KIL67927.1"/>
    <property type="molecule type" value="Genomic_DNA"/>
</dbReference>
<accession>A0A0C2X1D0</accession>
<organism evidence="2 3">
    <name type="scientific">Amanita muscaria (strain Koide BX008)</name>
    <dbReference type="NCBI Taxonomy" id="946122"/>
    <lineage>
        <taxon>Eukaryota</taxon>
        <taxon>Fungi</taxon>
        <taxon>Dikarya</taxon>
        <taxon>Basidiomycota</taxon>
        <taxon>Agaricomycotina</taxon>
        <taxon>Agaricomycetes</taxon>
        <taxon>Agaricomycetidae</taxon>
        <taxon>Agaricales</taxon>
        <taxon>Pluteineae</taxon>
        <taxon>Amanitaceae</taxon>
        <taxon>Amanita</taxon>
    </lineage>
</organism>
<dbReference type="HOGENOM" id="CLU_3031911_0_0_1"/>
<dbReference type="Proteomes" id="UP000054549">
    <property type="component" value="Unassembled WGS sequence"/>
</dbReference>
<dbReference type="AlphaFoldDB" id="A0A0C2X1D0"/>